<proteinExistence type="inferred from homology"/>
<evidence type="ECO:0000259" key="14">
    <source>
        <dbReference type="PROSITE" id="PS51362"/>
    </source>
</evidence>
<evidence type="ECO:0000259" key="12">
    <source>
        <dbReference type="PROSITE" id="PS50865"/>
    </source>
</evidence>
<feature type="region of interest" description="Disordered" evidence="10">
    <location>
        <begin position="636"/>
        <end position="672"/>
    </location>
</feature>
<keyword evidence="9" id="KW-0339">Growth factor</keyword>
<comment type="catalytic activity">
    <reaction evidence="1">
        <text>Thiol-dependent hydrolysis of ester, thioester, amide, peptide and isopeptide bonds formed by the C-terminal Gly of ubiquitin (a 76-residue protein attached to proteins as an intracellular targeting signal).</text>
        <dbReference type="EC" id="3.4.19.12"/>
    </reaction>
</comment>
<comment type="caution">
    <text evidence="15">The sequence shown here is derived from an EMBL/GenBank/DDBJ whole genome shotgun (WGS) entry which is preliminary data.</text>
</comment>
<dbReference type="EC" id="3.4.19.12" evidence="3"/>
<evidence type="ECO:0000256" key="1">
    <source>
        <dbReference type="ARBA" id="ARBA00000707"/>
    </source>
</evidence>
<dbReference type="Proteomes" id="UP000820818">
    <property type="component" value="Linkage Group LG6"/>
</dbReference>
<keyword evidence="4" id="KW-0964">Secreted</keyword>
<organism evidence="15 16">
    <name type="scientific">Daphnia sinensis</name>
    <dbReference type="NCBI Taxonomy" id="1820382"/>
    <lineage>
        <taxon>Eukaryota</taxon>
        <taxon>Metazoa</taxon>
        <taxon>Ecdysozoa</taxon>
        <taxon>Arthropoda</taxon>
        <taxon>Crustacea</taxon>
        <taxon>Branchiopoda</taxon>
        <taxon>Diplostraca</taxon>
        <taxon>Cladocera</taxon>
        <taxon>Anomopoda</taxon>
        <taxon>Daphniidae</taxon>
        <taxon>Daphnia</taxon>
        <taxon>Daphnia similis group</taxon>
    </lineage>
</organism>
<dbReference type="GO" id="GO:0005576">
    <property type="term" value="C:extracellular region"/>
    <property type="evidence" value="ECO:0007669"/>
    <property type="project" value="UniProtKB-SubCell"/>
</dbReference>
<dbReference type="PROSITE" id="PS51362">
    <property type="entry name" value="TGF_BETA_2"/>
    <property type="match status" value="1"/>
</dbReference>
<dbReference type="InterPro" id="IPR050185">
    <property type="entry name" value="Ub_carboxyl-term_hydrolase"/>
</dbReference>
<comment type="similarity">
    <text evidence="9">Belongs to the TGF-beta family.</text>
</comment>
<feature type="region of interest" description="Disordered" evidence="10">
    <location>
        <begin position="1053"/>
        <end position="1085"/>
    </location>
</feature>
<keyword evidence="5" id="KW-0479">Metal-binding</keyword>
<sequence length="1369" mass="153583">MVTCSLKGGAGERRSNSGASSSSEVLDASHCHNGQAEAVCRLDDEKKCNGANSNSLDESVPMELCPTIHPVCNLKLDHHDHPETVSVSLYIKKIAKEFLKVEFEEKSVSVTFRTTDPGFLKHYPSFAAEEDLMQWKIETRGLIVPEKCSYRLKPTNLELKLIKAVPTKWESLDALVGSSPSTRTVQKETWISLAPSTTSKRSSSPSKNSDEDEETNPLSPSSPPSPCASNSVALTKAGYTGLGNLGNTCYMNAVLQALANTTPLKNYFLDKKFQADINRDNPLGFGGSLAIAFAIILRQLWSGQRDSIEPSHLKALLANRASQFSGYAQHDAQEFMAFLLDGLHEDLNRVKTKPLTTPVESNGRPDHIVADEAWKVYKMRNDSVIDDLFQGQFKSTLVCPACQNISVTFDPFLYLALPLPPPKSCFTVTLYFIGDDDDLPETGTTGKAVKVSLWLDPNQRVEQLKEELKRICAGRFRYSDSEIEVVQARDGLIRRWLVNAAPLSSLQNAANSESLLLAFETMPSSVPLVHIAVVQRVMVPLDQHSHCSCCKKESGSLKRCLKCFSVAYCDKNCQRSHWTAVHRTTCRYKPDIIAQPFVICLPPSLLTYQKLYRTMLYYSRFSVEVACPSANDSCNQDMDSSSSSMSSFSSTSPSRSERQQEGSDIDGLQQSKTDDHPLFFIKPIDSQGQGIEKKKRLEDLGDTPLDFDADDSPVFLSLDWRNDERSLHRCCVTVKSPADYDDLSRADLTADGSSANPRCLTLHHCLQQFMQSEVLSKEEAWYCPKCKEHREATKQMSLWRLPEILTIQLKRFSFRNLLWRDKIDQKVHFPIDAASNIVDGLNSVGQTRLKTSLQKRFETKIELAEDLMVNGMANHCHIHQNQRAGLAFLPSAVIVIVVWGVVCSGCAAYTIRHHHQNGRPNNKAHQLLSPDGQADAEATTADQLDIDRFYFPTDEGLREFQQILLRELGLTKVPDLSKVNITRDEYDRQRQQLLHDFGEDDVDEYRQFSANPEDEEEDPHRETVILNHRDVGAGRRHVGSRGVAWKLRFRAPRSSDDNNRWQPESSHPLELHWSSDRSHSSDSPMVNPLRSLRSWSLHVRIESDGHSNGRHTLVIRPEDLDNSSYNDSIKPDLKDGGQLLLDDWLNGLNDHVLTVSVACHGRDCHWLRRWRLSAQLRLAVSSRASNRVKRHVGKKNTNNIKSGNNSKNNNTSNKKRLAQQPKDILLGQYSAGKNKGVRGSGGKSSGSDCSSSSKKNKKCCPHSLKINFRQLPGFDWILEPSEIDIFMCKGDCHYAQFTSQHQHAVTNPASNHALFQGYLHTINKRLVPKLCCTPSKLDSVQVVHYDQDNPDQLTTTKWEGAIVKECACA</sequence>
<feature type="region of interest" description="Disordered" evidence="10">
    <location>
        <begin position="916"/>
        <end position="936"/>
    </location>
</feature>
<keyword evidence="7" id="KW-0862">Zinc</keyword>
<dbReference type="InterPro" id="IPR002893">
    <property type="entry name" value="Znf_MYND"/>
</dbReference>
<dbReference type="PROSITE" id="PS50865">
    <property type="entry name" value="ZF_MYND_2"/>
    <property type="match status" value="1"/>
</dbReference>
<dbReference type="Pfam" id="PF01753">
    <property type="entry name" value="zf-MYND"/>
    <property type="match status" value="1"/>
</dbReference>
<feature type="domain" description="USP" evidence="11">
    <location>
        <begin position="240"/>
        <end position="957"/>
    </location>
</feature>
<evidence type="ECO:0000256" key="8">
    <source>
        <dbReference type="PROSITE-ProRule" id="PRU00134"/>
    </source>
</evidence>
<dbReference type="CDD" id="cd06466">
    <property type="entry name" value="p23_CS_SGT1_like"/>
    <property type="match status" value="1"/>
</dbReference>
<dbReference type="SUPFAM" id="SSF49764">
    <property type="entry name" value="HSP20-like chaperones"/>
    <property type="match status" value="1"/>
</dbReference>
<dbReference type="PANTHER" id="PTHR21646">
    <property type="entry name" value="UBIQUITIN CARBOXYL-TERMINAL HYDROLASE"/>
    <property type="match status" value="1"/>
</dbReference>
<feature type="compositionally biased region" description="Basic and acidic residues" evidence="10">
    <location>
        <begin position="1067"/>
        <end position="1080"/>
    </location>
</feature>
<dbReference type="Pfam" id="PF00443">
    <property type="entry name" value="UCH"/>
    <property type="match status" value="1"/>
</dbReference>
<feature type="region of interest" description="Disordered" evidence="10">
    <location>
        <begin position="1"/>
        <end position="26"/>
    </location>
</feature>
<feature type="compositionally biased region" description="Low complexity" evidence="10">
    <location>
        <begin position="1195"/>
        <end position="1212"/>
    </location>
</feature>
<evidence type="ECO:0000313" key="16">
    <source>
        <dbReference type="Proteomes" id="UP000820818"/>
    </source>
</evidence>
<feature type="domain" description="TGF-beta family profile" evidence="14">
    <location>
        <begin position="1241"/>
        <end position="1369"/>
    </location>
</feature>
<evidence type="ECO:0000256" key="3">
    <source>
        <dbReference type="ARBA" id="ARBA00012759"/>
    </source>
</evidence>
<dbReference type="InterPro" id="IPR007052">
    <property type="entry name" value="CS_dom"/>
</dbReference>
<accession>A0AAD5PVY9</accession>
<dbReference type="InterPro" id="IPR018200">
    <property type="entry name" value="USP_CS"/>
</dbReference>
<dbReference type="SUPFAM" id="SSF144232">
    <property type="entry name" value="HIT/MYND zinc finger-like"/>
    <property type="match status" value="1"/>
</dbReference>
<comment type="subcellular location">
    <subcellularLocation>
        <location evidence="2">Secreted</location>
    </subcellularLocation>
</comment>
<evidence type="ECO:0000256" key="9">
    <source>
        <dbReference type="RuleBase" id="RU000354"/>
    </source>
</evidence>
<dbReference type="SMART" id="SM00204">
    <property type="entry name" value="TGFB"/>
    <property type="match status" value="1"/>
</dbReference>
<evidence type="ECO:0000256" key="4">
    <source>
        <dbReference type="ARBA" id="ARBA00022525"/>
    </source>
</evidence>
<dbReference type="GO" id="GO:0004843">
    <property type="term" value="F:cysteine-type deubiquitinase activity"/>
    <property type="evidence" value="ECO:0007669"/>
    <property type="project" value="UniProtKB-EC"/>
</dbReference>
<dbReference type="EMBL" id="WJBH02000006">
    <property type="protein sequence ID" value="KAI9557505.1"/>
    <property type="molecule type" value="Genomic_DNA"/>
</dbReference>
<evidence type="ECO:0000259" key="13">
    <source>
        <dbReference type="PROSITE" id="PS51203"/>
    </source>
</evidence>
<feature type="region of interest" description="Disordered" evidence="10">
    <location>
        <begin position="1228"/>
        <end position="1258"/>
    </location>
</feature>
<evidence type="ECO:0000313" key="15">
    <source>
        <dbReference type="EMBL" id="KAI9557505.1"/>
    </source>
</evidence>
<dbReference type="CDD" id="cd13755">
    <property type="entry name" value="TGF_beta_maverick"/>
    <property type="match status" value="1"/>
</dbReference>
<dbReference type="PROSITE" id="PS50235">
    <property type="entry name" value="USP_3"/>
    <property type="match status" value="1"/>
</dbReference>
<dbReference type="Gene3D" id="6.10.140.2220">
    <property type="match status" value="1"/>
</dbReference>
<feature type="region of interest" description="Disordered" evidence="10">
    <location>
        <begin position="1183"/>
        <end position="1216"/>
    </location>
</feature>
<protein>
    <recommendedName>
        <fullName evidence="3">ubiquitinyl hydrolase 1</fullName>
        <ecNumber evidence="3">3.4.19.12</ecNumber>
    </recommendedName>
</protein>
<dbReference type="InterPro" id="IPR028889">
    <property type="entry name" value="USP"/>
</dbReference>
<dbReference type="Gene3D" id="2.10.90.10">
    <property type="entry name" value="Cystine-knot cytokines"/>
    <property type="match status" value="1"/>
</dbReference>
<evidence type="ECO:0000256" key="7">
    <source>
        <dbReference type="ARBA" id="ARBA00022833"/>
    </source>
</evidence>
<name>A0AAD5PVY9_9CRUS</name>
<dbReference type="Pfam" id="PF00019">
    <property type="entry name" value="TGF_beta"/>
    <property type="match status" value="1"/>
</dbReference>
<feature type="domain" description="CS" evidence="13">
    <location>
        <begin position="71"/>
        <end position="173"/>
    </location>
</feature>
<reference evidence="15 16" key="1">
    <citation type="submission" date="2022-05" db="EMBL/GenBank/DDBJ databases">
        <title>A multi-omics perspective on studying reproductive biology in Daphnia sinensis.</title>
        <authorList>
            <person name="Jia J."/>
        </authorList>
    </citation>
    <scope>NUCLEOTIDE SEQUENCE [LARGE SCALE GENOMIC DNA]</scope>
    <source>
        <strain evidence="15 16">WSL</strain>
    </source>
</reference>
<dbReference type="GO" id="GO:0016579">
    <property type="term" value="P:protein deubiquitination"/>
    <property type="evidence" value="ECO:0007669"/>
    <property type="project" value="InterPro"/>
</dbReference>
<gene>
    <name evidence="15" type="ORF">GHT06_017333</name>
</gene>
<dbReference type="GO" id="GO:0008083">
    <property type="term" value="F:growth factor activity"/>
    <property type="evidence" value="ECO:0007669"/>
    <property type="project" value="UniProtKB-KW"/>
</dbReference>
<dbReference type="SUPFAM" id="SSF57501">
    <property type="entry name" value="Cystine-knot cytokines"/>
    <property type="match status" value="1"/>
</dbReference>
<dbReference type="InterPro" id="IPR029034">
    <property type="entry name" value="Cystine-knot_cytokine"/>
</dbReference>
<dbReference type="GO" id="GO:0008270">
    <property type="term" value="F:zinc ion binding"/>
    <property type="evidence" value="ECO:0007669"/>
    <property type="project" value="UniProtKB-KW"/>
</dbReference>
<feature type="compositionally biased region" description="Low complexity" evidence="10">
    <location>
        <begin position="195"/>
        <end position="207"/>
    </location>
</feature>
<dbReference type="Pfam" id="PF04969">
    <property type="entry name" value="CS"/>
    <property type="match status" value="1"/>
</dbReference>
<feature type="compositionally biased region" description="Low complexity" evidence="10">
    <location>
        <begin position="640"/>
        <end position="654"/>
    </location>
</feature>
<dbReference type="InterPro" id="IPR001839">
    <property type="entry name" value="TGF-b_C"/>
</dbReference>
<evidence type="ECO:0000256" key="10">
    <source>
        <dbReference type="SAM" id="MobiDB-lite"/>
    </source>
</evidence>
<dbReference type="Gene3D" id="2.60.40.790">
    <property type="match status" value="1"/>
</dbReference>
<dbReference type="Gene3D" id="3.90.70.10">
    <property type="entry name" value="Cysteine proteinases"/>
    <property type="match status" value="2"/>
</dbReference>
<dbReference type="InterPro" id="IPR008978">
    <property type="entry name" value="HSP20-like_chaperone"/>
</dbReference>
<dbReference type="InterPro" id="IPR038765">
    <property type="entry name" value="Papain-like_cys_pep_sf"/>
</dbReference>
<dbReference type="PANTHER" id="PTHR21646:SF74">
    <property type="entry name" value="UBIQUITIN CARBOXYL-TERMINAL HYDROLASE 19"/>
    <property type="match status" value="1"/>
</dbReference>
<feature type="domain" description="MYND-type" evidence="12">
    <location>
        <begin position="547"/>
        <end position="586"/>
    </location>
</feature>
<dbReference type="PROSITE" id="PS00972">
    <property type="entry name" value="USP_1"/>
    <property type="match status" value="1"/>
</dbReference>
<keyword evidence="6 8" id="KW-0863">Zinc-finger</keyword>
<evidence type="ECO:0000256" key="2">
    <source>
        <dbReference type="ARBA" id="ARBA00004613"/>
    </source>
</evidence>
<feature type="region of interest" description="Disordered" evidence="10">
    <location>
        <begin position="192"/>
        <end position="229"/>
    </location>
</feature>
<evidence type="ECO:0000259" key="11">
    <source>
        <dbReference type="PROSITE" id="PS50235"/>
    </source>
</evidence>
<evidence type="ECO:0000256" key="5">
    <source>
        <dbReference type="ARBA" id="ARBA00022723"/>
    </source>
</evidence>
<dbReference type="InterPro" id="IPR001394">
    <property type="entry name" value="Peptidase_C19_UCH"/>
</dbReference>
<keyword evidence="16" id="KW-1185">Reference proteome</keyword>
<evidence type="ECO:0000256" key="6">
    <source>
        <dbReference type="ARBA" id="ARBA00022771"/>
    </source>
</evidence>
<dbReference type="SUPFAM" id="SSF54001">
    <property type="entry name" value="Cysteine proteinases"/>
    <property type="match status" value="1"/>
</dbReference>
<dbReference type="PROSITE" id="PS51203">
    <property type="entry name" value="CS"/>
    <property type="match status" value="1"/>
</dbReference>